<proteinExistence type="predicted"/>
<evidence type="ECO:0000256" key="1">
    <source>
        <dbReference type="ARBA" id="ARBA00023015"/>
    </source>
</evidence>
<organism evidence="7 8">
    <name type="scientific">Streptomyces laurentii</name>
    <dbReference type="NCBI Taxonomy" id="39478"/>
    <lineage>
        <taxon>Bacteria</taxon>
        <taxon>Bacillati</taxon>
        <taxon>Actinomycetota</taxon>
        <taxon>Actinomycetes</taxon>
        <taxon>Kitasatosporales</taxon>
        <taxon>Streptomycetaceae</taxon>
        <taxon>Streptomyces</taxon>
    </lineage>
</organism>
<protein>
    <submittedName>
        <fullName evidence="7">Transcriptional regulator, asnC family</fullName>
    </submittedName>
</protein>
<sequence>MQTGESVLGEMDLALIHALQIAPRASWTQLSAVLGASPDTLARRWEHLTAGGYAWAGFLAQPPNTGALVCAWVEVTCTPGFSEAAAIELSGDPDTLIVSRVTGDTDLLLLVMCPGLDGLDDYLVGRVRRLPGVAATQTQVITGIHSNRDLWELDQLTPRQRRQLAELSGPATGTRPASASGSVTPGSGRGSGPGSVRSRARRPAARLSELDVALVLELAGDARRTAAELARICEVSESTVRRRLDVLVNGGALIHHCSPAPRFSGRPMWAMIKAEVPPLGTPAAVTALARLRQNCLVTSVTGPHNLAIGGWLRSVDELYELTTAIERTTPSIRIAATSLSLRIHKTGAQVLGPDGRRRDCVRPEARLLSSA</sequence>
<dbReference type="PANTHER" id="PTHR30154:SF34">
    <property type="entry name" value="TRANSCRIPTIONAL REGULATOR AZLB"/>
    <property type="match status" value="1"/>
</dbReference>
<keyword evidence="8" id="KW-1185">Reference proteome</keyword>
<dbReference type="Gene3D" id="3.30.70.920">
    <property type="match status" value="1"/>
</dbReference>
<dbReference type="InterPro" id="IPR019887">
    <property type="entry name" value="Tscrpt_reg_AsnC/Lrp_C"/>
</dbReference>
<feature type="domain" description="HTH asnC-type" evidence="6">
    <location>
        <begin position="207"/>
        <end position="245"/>
    </location>
</feature>
<feature type="region of interest" description="Disordered" evidence="4">
    <location>
        <begin position="167"/>
        <end position="202"/>
    </location>
</feature>
<evidence type="ECO:0000256" key="2">
    <source>
        <dbReference type="ARBA" id="ARBA00023125"/>
    </source>
</evidence>
<dbReference type="InterPro" id="IPR036390">
    <property type="entry name" value="WH_DNA-bd_sf"/>
</dbReference>
<dbReference type="AlphaFoldDB" id="A0A160P1U2"/>
<dbReference type="GO" id="GO:0043565">
    <property type="term" value="F:sequence-specific DNA binding"/>
    <property type="evidence" value="ECO:0007669"/>
    <property type="project" value="InterPro"/>
</dbReference>
<keyword evidence="3" id="KW-0804">Transcription</keyword>
<dbReference type="InterPro" id="IPR036388">
    <property type="entry name" value="WH-like_DNA-bd_sf"/>
</dbReference>
<dbReference type="RefSeq" id="WP_359873803.1">
    <property type="nucleotide sequence ID" value="NZ_JBEYHT010000006.1"/>
</dbReference>
<dbReference type="GO" id="GO:0005829">
    <property type="term" value="C:cytosol"/>
    <property type="evidence" value="ECO:0007669"/>
    <property type="project" value="TreeGrafter"/>
</dbReference>
<dbReference type="Proteomes" id="UP000217676">
    <property type="component" value="Chromosome"/>
</dbReference>
<dbReference type="PANTHER" id="PTHR30154">
    <property type="entry name" value="LEUCINE-RESPONSIVE REGULATORY PROTEIN"/>
    <property type="match status" value="1"/>
</dbReference>
<dbReference type="Pfam" id="PF01037">
    <property type="entry name" value="AsnC_trans_reg"/>
    <property type="match status" value="1"/>
</dbReference>
<dbReference type="InterPro" id="IPR011008">
    <property type="entry name" value="Dimeric_a/b-barrel"/>
</dbReference>
<feature type="domain" description="HTH asnC-type" evidence="6">
    <location>
        <begin position="10"/>
        <end position="48"/>
    </location>
</feature>
<dbReference type="KEGG" id="slau:SLA_3431"/>
<dbReference type="SUPFAM" id="SSF54909">
    <property type="entry name" value="Dimeric alpha+beta barrel"/>
    <property type="match status" value="1"/>
</dbReference>
<gene>
    <name evidence="7" type="ORF">SLA_3431</name>
</gene>
<dbReference type="SMART" id="SM00344">
    <property type="entry name" value="HTH_ASNC"/>
    <property type="match status" value="1"/>
</dbReference>
<dbReference type="Gene3D" id="1.10.10.10">
    <property type="entry name" value="Winged helix-like DNA-binding domain superfamily/Winged helix DNA-binding domain"/>
    <property type="match status" value="2"/>
</dbReference>
<dbReference type="Pfam" id="PF13404">
    <property type="entry name" value="HTH_AsnC-type"/>
    <property type="match status" value="2"/>
</dbReference>
<keyword evidence="2" id="KW-0238">DNA-binding</keyword>
<evidence type="ECO:0000313" key="8">
    <source>
        <dbReference type="Proteomes" id="UP000217676"/>
    </source>
</evidence>
<evidence type="ECO:0000256" key="4">
    <source>
        <dbReference type="SAM" id="MobiDB-lite"/>
    </source>
</evidence>
<accession>A0A160P1U2</accession>
<dbReference type="InterPro" id="IPR000485">
    <property type="entry name" value="AsnC-type_HTH_dom"/>
</dbReference>
<dbReference type="InterPro" id="IPR019888">
    <property type="entry name" value="Tscrpt_reg_AsnC-like"/>
</dbReference>
<evidence type="ECO:0000256" key="3">
    <source>
        <dbReference type="ARBA" id="ARBA00023163"/>
    </source>
</evidence>
<evidence type="ECO:0000259" key="6">
    <source>
        <dbReference type="Pfam" id="PF13404"/>
    </source>
</evidence>
<evidence type="ECO:0000313" key="7">
    <source>
        <dbReference type="EMBL" id="BAU84340.1"/>
    </source>
</evidence>
<feature type="domain" description="Transcription regulator AsnC/Lrp ligand binding" evidence="5">
    <location>
        <begin position="73"/>
        <end position="141"/>
    </location>
</feature>
<dbReference type="SUPFAM" id="SSF46785">
    <property type="entry name" value="Winged helix' DNA-binding domain"/>
    <property type="match status" value="1"/>
</dbReference>
<reference evidence="7 8" key="1">
    <citation type="journal article" date="2016" name="Genome Announc.">
        <title>Complete Genome Sequence of Thiostrepton-Producing Streptomyces laurentii ATCC 31255.</title>
        <authorList>
            <person name="Doi K."/>
            <person name="Fujino Y."/>
            <person name="Nagayoshi Y."/>
            <person name="Ohshima T."/>
            <person name="Ogata S."/>
        </authorList>
    </citation>
    <scope>NUCLEOTIDE SEQUENCE [LARGE SCALE GENOMIC DNA]</scope>
    <source>
        <strain evidence="7 8">ATCC 31255</strain>
    </source>
</reference>
<evidence type="ECO:0000259" key="5">
    <source>
        <dbReference type="Pfam" id="PF01037"/>
    </source>
</evidence>
<name>A0A160P1U2_STRLU</name>
<dbReference type="EMBL" id="AP017424">
    <property type="protein sequence ID" value="BAU84340.1"/>
    <property type="molecule type" value="Genomic_DNA"/>
</dbReference>
<keyword evidence="1" id="KW-0805">Transcription regulation</keyword>
<dbReference type="GO" id="GO:0043200">
    <property type="term" value="P:response to amino acid"/>
    <property type="evidence" value="ECO:0007669"/>
    <property type="project" value="TreeGrafter"/>
</dbReference>